<feature type="non-terminal residue" evidence="1">
    <location>
        <position position="62"/>
    </location>
</feature>
<gene>
    <name evidence="1" type="ORF">K503DRAFT_674156</name>
</gene>
<dbReference type="InParanoid" id="A0A1B7N468"/>
<dbReference type="Proteomes" id="UP000092154">
    <property type="component" value="Unassembled WGS sequence"/>
</dbReference>
<name>A0A1B7N468_9AGAM</name>
<accession>A0A1B7N468</accession>
<protein>
    <submittedName>
        <fullName evidence="1">Uncharacterized protein</fullName>
    </submittedName>
</protein>
<organism evidence="1 2">
    <name type="scientific">Rhizopogon vinicolor AM-OR11-026</name>
    <dbReference type="NCBI Taxonomy" id="1314800"/>
    <lineage>
        <taxon>Eukaryota</taxon>
        <taxon>Fungi</taxon>
        <taxon>Dikarya</taxon>
        <taxon>Basidiomycota</taxon>
        <taxon>Agaricomycotina</taxon>
        <taxon>Agaricomycetes</taxon>
        <taxon>Agaricomycetidae</taxon>
        <taxon>Boletales</taxon>
        <taxon>Suillineae</taxon>
        <taxon>Rhizopogonaceae</taxon>
        <taxon>Rhizopogon</taxon>
    </lineage>
</organism>
<evidence type="ECO:0000313" key="1">
    <source>
        <dbReference type="EMBL" id="OAX39648.1"/>
    </source>
</evidence>
<reference evidence="1 2" key="1">
    <citation type="submission" date="2016-06" db="EMBL/GenBank/DDBJ databases">
        <title>Comparative genomics of the ectomycorrhizal sister species Rhizopogon vinicolor and Rhizopogon vesiculosus (Basidiomycota: Boletales) reveals a divergence of the mating type B locus.</title>
        <authorList>
            <consortium name="DOE Joint Genome Institute"/>
            <person name="Mujic A.B."/>
            <person name="Kuo A."/>
            <person name="Tritt A."/>
            <person name="Lipzen A."/>
            <person name="Chen C."/>
            <person name="Johnson J."/>
            <person name="Sharma A."/>
            <person name="Barry K."/>
            <person name="Grigoriev I.V."/>
            <person name="Spatafora J.W."/>
        </authorList>
    </citation>
    <scope>NUCLEOTIDE SEQUENCE [LARGE SCALE GENOMIC DNA]</scope>
    <source>
        <strain evidence="1 2">AM-OR11-026</strain>
    </source>
</reference>
<dbReference type="OrthoDB" id="8300214at2759"/>
<keyword evidence="2" id="KW-1185">Reference proteome</keyword>
<sequence>MSTVPFLPEKEGIEQLELEDRWQSLIPAWFSCGEKATVSIEVTCEGCRLEFEQCFSAPAIEF</sequence>
<dbReference type="AlphaFoldDB" id="A0A1B7N468"/>
<evidence type="ECO:0000313" key="2">
    <source>
        <dbReference type="Proteomes" id="UP000092154"/>
    </source>
</evidence>
<proteinExistence type="predicted"/>
<dbReference type="EMBL" id="KV448242">
    <property type="protein sequence ID" value="OAX39648.1"/>
    <property type="molecule type" value="Genomic_DNA"/>
</dbReference>